<comment type="caution">
    <text evidence="1">The sequence shown here is derived from an EMBL/GenBank/DDBJ whole genome shotgun (WGS) entry which is preliminary data.</text>
</comment>
<sequence>MTWRCGWSRGCLMRITRTRARPQRRKAARQKARSSQGWVRQWAAPRFSGCTEELAGSFGLRLPPLKALFLAVEAEVLCFGSGRERQRSAHTVELVSALVRLLRWPEEAPVSWQQGPCRVLAGWLLARMCGLG</sequence>
<organism evidence="1 2">
    <name type="scientific">Volvox africanus</name>
    <dbReference type="NCBI Taxonomy" id="51714"/>
    <lineage>
        <taxon>Eukaryota</taxon>
        <taxon>Viridiplantae</taxon>
        <taxon>Chlorophyta</taxon>
        <taxon>core chlorophytes</taxon>
        <taxon>Chlorophyceae</taxon>
        <taxon>CS clade</taxon>
        <taxon>Chlamydomonadales</taxon>
        <taxon>Volvocaceae</taxon>
        <taxon>Volvox</taxon>
    </lineage>
</organism>
<accession>A0A8J4B3Q9</accession>
<protein>
    <submittedName>
        <fullName evidence="1">Uncharacterized protein</fullName>
    </submittedName>
</protein>
<proteinExistence type="predicted"/>
<gene>
    <name evidence="1" type="ORF">Vafri_9099</name>
</gene>
<reference evidence="1" key="1">
    <citation type="journal article" date="2021" name="Proc. Natl. Acad. Sci. U.S.A.">
        <title>Three genomes in the algal genus Volvox reveal the fate of a haploid sex-determining region after a transition to homothallism.</title>
        <authorList>
            <person name="Yamamoto K."/>
            <person name="Hamaji T."/>
            <person name="Kawai-Toyooka H."/>
            <person name="Matsuzaki R."/>
            <person name="Takahashi F."/>
            <person name="Nishimura Y."/>
            <person name="Kawachi M."/>
            <person name="Noguchi H."/>
            <person name="Minakuchi Y."/>
            <person name="Umen J.G."/>
            <person name="Toyoda A."/>
            <person name="Nozaki H."/>
        </authorList>
    </citation>
    <scope>NUCLEOTIDE SEQUENCE</scope>
    <source>
        <strain evidence="1">NIES-3780</strain>
    </source>
</reference>
<name>A0A8J4B3Q9_9CHLO</name>
<dbReference type="AlphaFoldDB" id="A0A8J4B3Q9"/>
<evidence type="ECO:0000313" key="2">
    <source>
        <dbReference type="Proteomes" id="UP000747399"/>
    </source>
</evidence>
<keyword evidence="2" id="KW-1185">Reference proteome</keyword>
<evidence type="ECO:0000313" key="1">
    <source>
        <dbReference type="EMBL" id="GIL53511.1"/>
    </source>
</evidence>
<dbReference type="EMBL" id="BNCO01000015">
    <property type="protein sequence ID" value="GIL53511.1"/>
    <property type="molecule type" value="Genomic_DNA"/>
</dbReference>
<dbReference type="Proteomes" id="UP000747399">
    <property type="component" value="Unassembled WGS sequence"/>
</dbReference>